<evidence type="ECO:0000256" key="1">
    <source>
        <dbReference type="SAM" id="Coils"/>
    </source>
</evidence>
<dbReference type="RefSeq" id="WP_358360889.1">
    <property type="nucleotide sequence ID" value="NZ_JBEZFP010000109.1"/>
</dbReference>
<reference evidence="3 4" key="1">
    <citation type="submission" date="2024-06" db="EMBL/GenBank/DDBJ databases">
        <title>The Natural Products Discovery Center: Release of the First 8490 Sequenced Strains for Exploring Actinobacteria Biosynthetic Diversity.</title>
        <authorList>
            <person name="Kalkreuter E."/>
            <person name="Kautsar S.A."/>
            <person name="Yang D."/>
            <person name="Bader C.D."/>
            <person name="Teijaro C.N."/>
            <person name="Fluegel L."/>
            <person name="Davis C.M."/>
            <person name="Simpson J.R."/>
            <person name="Lauterbach L."/>
            <person name="Steele A.D."/>
            <person name="Gui C."/>
            <person name="Meng S."/>
            <person name="Li G."/>
            <person name="Viehrig K."/>
            <person name="Ye F."/>
            <person name="Su P."/>
            <person name="Kiefer A.F."/>
            <person name="Nichols A."/>
            <person name="Cepeda A.J."/>
            <person name="Yan W."/>
            <person name="Fan B."/>
            <person name="Jiang Y."/>
            <person name="Adhikari A."/>
            <person name="Zheng C.-J."/>
            <person name="Schuster L."/>
            <person name="Cowan T.M."/>
            <person name="Smanski M.J."/>
            <person name="Chevrette M.G."/>
            <person name="De Carvalho L.P.S."/>
            <person name="Shen B."/>
        </authorList>
    </citation>
    <scope>NUCLEOTIDE SEQUENCE [LARGE SCALE GENOMIC DNA]</scope>
    <source>
        <strain evidence="3 4">NPDC048946</strain>
    </source>
</reference>
<feature type="compositionally biased region" description="Low complexity" evidence="2">
    <location>
        <begin position="177"/>
        <end position="189"/>
    </location>
</feature>
<comment type="caution">
    <text evidence="3">The sequence shown here is derived from an EMBL/GenBank/DDBJ whole genome shotgun (WGS) entry which is preliminary data.</text>
</comment>
<protein>
    <submittedName>
        <fullName evidence="3">Uncharacterized protein</fullName>
    </submittedName>
</protein>
<gene>
    <name evidence="3" type="ORF">AB0C36_31775</name>
</gene>
<organism evidence="3 4">
    <name type="scientific">Streptodolium elevatio</name>
    <dbReference type="NCBI Taxonomy" id="3157996"/>
    <lineage>
        <taxon>Bacteria</taxon>
        <taxon>Bacillati</taxon>
        <taxon>Actinomycetota</taxon>
        <taxon>Actinomycetes</taxon>
        <taxon>Kitasatosporales</taxon>
        <taxon>Streptomycetaceae</taxon>
        <taxon>Streptodolium</taxon>
    </lineage>
</organism>
<dbReference type="Proteomes" id="UP001551482">
    <property type="component" value="Unassembled WGS sequence"/>
</dbReference>
<evidence type="ECO:0000313" key="3">
    <source>
        <dbReference type="EMBL" id="MEU8138075.1"/>
    </source>
</evidence>
<dbReference type="EMBL" id="JBEZFP010000109">
    <property type="protein sequence ID" value="MEU8138075.1"/>
    <property type="molecule type" value="Genomic_DNA"/>
</dbReference>
<evidence type="ECO:0000313" key="4">
    <source>
        <dbReference type="Proteomes" id="UP001551482"/>
    </source>
</evidence>
<keyword evidence="1" id="KW-0175">Coiled coil</keyword>
<feature type="compositionally biased region" description="Low complexity" evidence="2">
    <location>
        <begin position="198"/>
        <end position="220"/>
    </location>
</feature>
<feature type="region of interest" description="Disordered" evidence="2">
    <location>
        <begin position="153"/>
        <end position="220"/>
    </location>
</feature>
<feature type="coiled-coil region" evidence="1">
    <location>
        <begin position="104"/>
        <end position="153"/>
    </location>
</feature>
<feature type="compositionally biased region" description="Low complexity" evidence="2">
    <location>
        <begin position="157"/>
        <end position="170"/>
    </location>
</feature>
<name>A0ABV3DQQ1_9ACTN</name>
<keyword evidence="4" id="KW-1185">Reference proteome</keyword>
<accession>A0ABV3DQQ1</accession>
<sequence>MVTARERWLGRTDVNPFYVVVGAGDFAVEKARDASTMIMEGKIDIPVGVRPLRYRVSNTVAQVQSTIGETADAIGKNPGGYVRSQYGRALDVYEDLGIRGHKVVAKMRGKAEQTADDVRRAKDEATRDAKLLKEQAKGDVRELKDEAKGMARELGGEAEAGARRTAAKAGAKGGTGARTSRSSGSPGSSGSSGGSGSSGASASNAKSSRGTGRSGSTAGR</sequence>
<evidence type="ECO:0000256" key="2">
    <source>
        <dbReference type="SAM" id="MobiDB-lite"/>
    </source>
</evidence>
<proteinExistence type="predicted"/>